<accession>A0A6S7BFY0</accession>
<dbReference type="AlphaFoldDB" id="A0A6S7BFY0"/>
<dbReference type="InterPro" id="IPR029039">
    <property type="entry name" value="Flavoprotein-like_sf"/>
</dbReference>
<comment type="similarity">
    <text evidence="1">Belongs to the SsuE family.</text>
</comment>
<reference evidence="6 7" key="1">
    <citation type="submission" date="2020-04" db="EMBL/GenBank/DDBJ databases">
        <authorList>
            <person name="De Canck E."/>
        </authorList>
    </citation>
    <scope>NUCLEOTIDE SEQUENCE [LARGE SCALE GENOMIC DNA]</scope>
    <source>
        <strain evidence="6 7">LMG 28138</strain>
    </source>
</reference>
<name>A0A6S7BFY0_9BURK</name>
<dbReference type="RefSeq" id="WP_175107208.1">
    <property type="nucleotide sequence ID" value="NZ_CADIKM010000031.1"/>
</dbReference>
<dbReference type="Pfam" id="PF03358">
    <property type="entry name" value="FMN_red"/>
    <property type="match status" value="1"/>
</dbReference>
<evidence type="ECO:0000256" key="4">
    <source>
        <dbReference type="ARBA" id="ARBA00023002"/>
    </source>
</evidence>
<keyword evidence="7" id="KW-1185">Reference proteome</keyword>
<protein>
    <recommendedName>
        <fullName evidence="5">NADPH-dependent FMN reductase-like domain-containing protein</fullName>
    </recommendedName>
</protein>
<sequence length="224" mass="24031">MSYVVTISGSPAARSRSTHLLAAAEESLHTRGIVTRRIEPRGLPAEALLHADFSHPAIREALELVEHAQAVVIATPVYKVAYSGLLKTFIDLLPQSGLTGKLVLPIGTGGSPAHLLALDYALRPVLSSLGARHVLSNVFATDREVPSNDTGYQIDAGVSDRLIQSIDQLALVWFDQVELREHRARSSARSEFAEPAYAHPAHREAGAGVARVAATAFSKTRCSN</sequence>
<keyword evidence="2" id="KW-0285">Flavoprotein</keyword>
<dbReference type="GO" id="GO:0008752">
    <property type="term" value="F:FMN reductase [NAD(P)H] activity"/>
    <property type="evidence" value="ECO:0007669"/>
    <property type="project" value="InterPro"/>
</dbReference>
<dbReference type="NCBIfam" id="TIGR03567">
    <property type="entry name" value="FMN_reduc_SsuE"/>
    <property type="match status" value="1"/>
</dbReference>
<evidence type="ECO:0000313" key="7">
    <source>
        <dbReference type="Proteomes" id="UP000494115"/>
    </source>
</evidence>
<dbReference type="InterPro" id="IPR020048">
    <property type="entry name" value="NADPH-dep_FMN_reduc_SsuE"/>
</dbReference>
<dbReference type="SUPFAM" id="SSF52218">
    <property type="entry name" value="Flavoproteins"/>
    <property type="match status" value="1"/>
</dbReference>
<dbReference type="PANTHER" id="PTHR43408">
    <property type="entry name" value="FMN REDUCTASE (NADPH)"/>
    <property type="match status" value="1"/>
</dbReference>
<dbReference type="GO" id="GO:0046306">
    <property type="term" value="P:alkanesulfonate catabolic process"/>
    <property type="evidence" value="ECO:0007669"/>
    <property type="project" value="InterPro"/>
</dbReference>
<feature type="domain" description="NADPH-dependent FMN reductase-like" evidence="5">
    <location>
        <begin position="4"/>
        <end position="142"/>
    </location>
</feature>
<keyword evidence="3" id="KW-0288">FMN</keyword>
<keyword evidence="4" id="KW-0560">Oxidoreductase</keyword>
<dbReference type="PANTHER" id="PTHR43408:SF1">
    <property type="entry name" value="FMN REDUCTASE (NADPH)"/>
    <property type="match status" value="1"/>
</dbReference>
<dbReference type="EMBL" id="CADIKM010000031">
    <property type="protein sequence ID" value="CAB3799013.1"/>
    <property type="molecule type" value="Genomic_DNA"/>
</dbReference>
<gene>
    <name evidence="6" type="ORF">LMG28138_04574</name>
</gene>
<evidence type="ECO:0000313" key="6">
    <source>
        <dbReference type="EMBL" id="CAB3799013.1"/>
    </source>
</evidence>
<evidence type="ECO:0000256" key="2">
    <source>
        <dbReference type="ARBA" id="ARBA00022630"/>
    </source>
</evidence>
<proteinExistence type="inferred from homology"/>
<dbReference type="Proteomes" id="UP000494115">
    <property type="component" value="Unassembled WGS sequence"/>
</dbReference>
<dbReference type="InterPro" id="IPR005025">
    <property type="entry name" value="FMN_Rdtase-like_dom"/>
</dbReference>
<evidence type="ECO:0000256" key="1">
    <source>
        <dbReference type="ARBA" id="ARBA00005990"/>
    </source>
</evidence>
<evidence type="ECO:0000259" key="5">
    <source>
        <dbReference type="Pfam" id="PF03358"/>
    </source>
</evidence>
<organism evidence="6 7">
    <name type="scientific">Pararobbsia alpina</name>
    <dbReference type="NCBI Taxonomy" id="621374"/>
    <lineage>
        <taxon>Bacteria</taxon>
        <taxon>Pseudomonadati</taxon>
        <taxon>Pseudomonadota</taxon>
        <taxon>Betaproteobacteria</taxon>
        <taxon>Burkholderiales</taxon>
        <taxon>Burkholderiaceae</taxon>
        <taxon>Pararobbsia</taxon>
    </lineage>
</organism>
<dbReference type="Gene3D" id="3.40.50.360">
    <property type="match status" value="1"/>
</dbReference>
<evidence type="ECO:0000256" key="3">
    <source>
        <dbReference type="ARBA" id="ARBA00022643"/>
    </source>
</evidence>
<dbReference type="InterPro" id="IPR051814">
    <property type="entry name" value="NAD(P)H-dep_FMN_reductase"/>
</dbReference>